<accession>A0ABZ1ZWV9</accession>
<protein>
    <recommendedName>
        <fullName evidence="3">WXG100 family type VII secretion target</fullName>
    </recommendedName>
</protein>
<dbReference type="GeneID" id="91346144"/>
<keyword evidence="2" id="KW-1185">Reference proteome</keyword>
<gene>
    <name evidence="1" type="ORF">OG442_05005</name>
</gene>
<reference evidence="1" key="1">
    <citation type="submission" date="2022-10" db="EMBL/GenBank/DDBJ databases">
        <title>The complete genomes of actinobacterial strains from the NBC collection.</title>
        <authorList>
            <person name="Joergensen T.S."/>
            <person name="Alvarez Arevalo M."/>
            <person name="Sterndorff E.B."/>
            <person name="Faurdal D."/>
            <person name="Vuksanovic O."/>
            <person name="Mourched A.-S."/>
            <person name="Charusanti P."/>
            <person name="Shaw S."/>
            <person name="Blin K."/>
            <person name="Weber T."/>
        </authorList>
    </citation>
    <scope>NUCLEOTIDE SEQUENCE</scope>
    <source>
        <strain evidence="1">NBC_01432</strain>
    </source>
</reference>
<dbReference type="SUPFAM" id="SSF140453">
    <property type="entry name" value="EsxAB dimer-like"/>
    <property type="match status" value="1"/>
</dbReference>
<evidence type="ECO:0000313" key="2">
    <source>
        <dbReference type="Proteomes" id="UP001432209"/>
    </source>
</evidence>
<evidence type="ECO:0008006" key="3">
    <source>
        <dbReference type="Google" id="ProtNLM"/>
    </source>
</evidence>
<organism evidence="1 2">
    <name type="scientific">Streptomyces niveus</name>
    <name type="common">Streptomyces spheroides</name>
    <dbReference type="NCBI Taxonomy" id="193462"/>
    <lineage>
        <taxon>Bacteria</taxon>
        <taxon>Bacillati</taxon>
        <taxon>Actinomycetota</taxon>
        <taxon>Actinomycetes</taxon>
        <taxon>Kitasatosporales</taxon>
        <taxon>Streptomycetaceae</taxon>
        <taxon>Streptomyces</taxon>
    </lineage>
</organism>
<name>A0ABZ1ZWV9_STRNV</name>
<dbReference type="InterPro" id="IPR036689">
    <property type="entry name" value="ESAT-6-like_sf"/>
</dbReference>
<dbReference type="RefSeq" id="WP_329074606.1">
    <property type="nucleotide sequence ID" value="NZ_CP108849.2"/>
</dbReference>
<proteinExistence type="predicted"/>
<sequence length="105" mass="11762">MADPNEEWRAHLAALKEAIGTVQGQSAEITSDMASIDSKMSDISISWNSPSYGTFDDIKSWFQTCQRDLEALLEDILVRMNSTYSNYYEAEYTNYGNVSDGQSDA</sequence>
<dbReference type="Proteomes" id="UP001432209">
    <property type="component" value="Chromosome"/>
</dbReference>
<dbReference type="EMBL" id="CP109495">
    <property type="protein sequence ID" value="WUX50953.1"/>
    <property type="molecule type" value="Genomic_DNA"/>
</dbReference>
<dbReference type="Gene3D" id="1.10.287.1060">
    <property type="entry name" value="ESAT-6-like"/>
    <property type="match status" value="1"/>
</dbReference>
<evidence type="ECO:0000313" key="1">
    <source>
        <dbReference type="EMBL" id="WUX50953.1"/>
    </source>
</evidence>